<evidence type="ECO:0000313" key="2">
    <source>
        <dbReference type="Proteomes" id="UP001054837"/>
    </source>
</evidence>
<evidence type="ECO:0000313" key="1">
    <source>
        <dbReference type="EMBL" id="GIX97522.1"/>
    </source>
</evidence>
<dbReference type="Proteomes" id="UP001054837">
    <property type="component" value="Unassembled WGS sequence"/>
</dbReference>
<name>A0AAV4PJJ7_9ARAC</name>
<comment type="caution">
    <text evidence="1">The sequence shown here is derived from an EMBL/GenBank/DDBJ whole genome shotgun (WGS) entry which is preliminary data.</text>
</comment>
<protein>
    <submittedName>
        <fullName evidence="1">Uncharacterized protein</fullName>
    </submittedName>
</protein>
<proteinExistence type="predicted"/>
<accession>A0AAV4PJJ7</accession>
<keyword evidence="2" id="KW-1185">Reference proteome</keyword>
<gene>
    <name evidence="1" type="ORF">CDAR_517531</name>
</gene>
<dbReference type="AlphaFoldDB" id="A0AAV4PJJ7"/>
<sequence>MSAPRERSHDLPPKRFHPYSPQLLLERGGSVRLRCKSNPIMEWKMKNTWDGVPVHRLNRLLSTSPLPLAPFLEVNYGTITLHREDNIATRSIHKFIT</sequence>
<dbReference type="EMBL" id="BPLQ01003044">
    <property type="protein sequence ID" value="GIX97522.1"/>
    <property type="molecule type" value="Genomic_DNA"/>
</dbReference>
<reference evidence="1 2" key="1">
    <citation type="submission" date="2021-06" db="EMBL/GenBank/DDBJ databases">
        <title>Caerostris darwini draft genome.</title>
        <authorList>
            <person name="Kono N."/>
            <person name="Arakawa K."/>
        </authorList>
    </citation>
    <scope>NUCLEOTIDE SEQUENCE [LARGE SCALE GENOMIC DNA]</scope>
</reference>
<organism evidence="1 2">
    <name type="scientific">Caerostris darwini</name>
    <dbReference type="NCBI Taxonomy" id="1538125"/>
    <lineage>
        <taxon>Eukaryota</taxon>
        <taxon>Metazoa</taxon>
        <taxon>Ecdysozoa</taxon>
        <taxon>Arthropoda</taxon>
        <taxon>Chelicerata</taxon>
        <taxon>Arachnida</taxon>
        <taxon>Araneae</taxon>
        <taxon>Araneomorphae</taxon>
        <taxon>Entelegynae</taxon>
        <taxon>Araneoidea</taxon>
        <taxon>Araneidae</taxon>
        <taxon>Caerostris</taxon>
    </lineage>
</organism>